<gene>
    <name evidence="15" type="ORF">D9615_002400</name>
</gene>
<feature type="compositionally biased region" description="Polar residues" evidence="10">
    <location>
        <begin position="1384"/>
        <end position="1394"/>
    </location>
</feature>
<feature type="domain" description="ABC transmembrane type-1" evidence="14">
    <location>
        <begin position="698"/>
        <end position="980"/>
    </location>
</feature>
<feature type="compositionally biased region" description="Low complexity" evidence="10">
    <location>
        <begin position="638"/>
        <end position="654"/>
    </location>
</feature>
<evidence type="ECO:0000313" key="15">
    <source>
        <dbReference type="EMBL" id="KAF5386003.1"/>
    </source>
</evidence>
<dbReference type="Proteomes" id="UP000565441">
    <property type="component" value="Unassembled WGS sequence"/>
</dbReference>
<dbReference type="InterPro" id="IPR003593">
    <property type="entry name" value="AAA+_ATPase"/>
</dbReference>
<dbReference type="InterPro" id="IPR017871">
    <property type="entry name" value="ABC_transporter-like_CS"/>
</dbReference>
<evidence type="ECO:0000259" key="12">
    <source>
        <dbReference type="PROSITE" id="PS50850"/>
    </source>
</evidence>
<dbReference type="GO" id="GO:0000041">
    <property type="term" value="P:transition metal ion transport"/>
    <property type="evidence" value="ECO:0007669"/>
    <property type="project" value="UniProtKB-ARBA"/>
</dbReference>
<dbReference type="InterPro" id="IPR036640">
    <property type="entry name" value="ABC1_TM_sf"/>
</dbReference>
<dbReference type="SUPFAM" id="SSF90123">
    <property type="entry name" value="ABC transporter transmembrane region"/>
    <property type="match status" value="1"/>
</dbReference>
<feature type="transmembrane region" description="Helical" evidence="11">
    <location>
        <begin position="920"/>
        <end position="942"/>
    </location>
</feature>
<evidence type="ECO:0000259" key="14">
    <source>
        <dbReference type="PROSITE" id="PS50929"/>
    </source>
</evidence>
<feature type="transmembrane region" description="Helical" evidence="11">
    <location>
        <begin position="139"/>
        <end position="163"/>
    </location>
</feature>
<dbReference type="GO" id="GO:0016020">
    <property type="term" value="C:membrane"/>
    <property type="evidence" value="ECO:0007669"/>
    <property type="project" value="UniProtKB-SubCell"/>
</dbReference>
<keyword evidence="7 11" id="KW-1133">Transmembrane helix</keyword>
<feature type="transmembrane region" description="Helical" evidence="11">
    <location>
        <begin position="175"/>
        <end position="196"/>
    </location>
</feature>
<dbReference type="PROSITE" id="PS50850">
    <property type="entry name" value="MFS"/>
    <property type="match status" value="1"/>
</dbReference>
<dbReference type="CDD" id="cd03253">
    <property type="entry name" value="ABCC_ATM1_transporter"/>
    <property type="match status" value="1"/>
</dbReference>
<evidence type="ECO:0000256" key="10">
    <source>
        <dbReference type="SAM" id="MobiDB-lite"/>
    </source>
</evidence>
<keyword evidence="5" id="KW-0999">Mitochondrion inner membrane</keyword>
<feature type="transmembrane region" description="Helical" evidence="11">
    <location>
        <begin position="517"/>
        <end position="537"/>
    </location>
</feature>
<dbReference type="FunFam" id="3.40.50.300:FF:000186">
    <property type="entry name" value="ATP-binding cassette sub-family B member 7, mitochondrial"/>
    <property type="match status" value="1"/>
</dbReference>
<dbReference type="Gene3D" id="3.40.50.300">
    <property type="entry name" value="P-loop containing nucleotide triphosphate hydrolases"/>
    <property type="match status" value="1"/>
</dbReference>
<dbReference type="PROSITE" id="PS50929">
    <property type="entry name" value="ABC_TM1F"/>
    <property type="match status" value="1"/>
</dbReference>
<protein>
    <submittedName>
        <fullName evidence="15">Uncharacterized protein</fullName>
    </submittedName>
</protein>
<dbReference type="InterPro" id="IPR036259">
    <property type="entry name" value="MFS_trans_sf"/>
</dbReference>
<evidence type="ECO:0000256" key="2">
    <source>
        <dbReference type="ARBA" id="ARBA00022448"/>
    </source>
</evidence>
<dbReference type="InterPro" id="IPR011701">
    <property type="entry name" value="MFS"/>
</dbReference>
<dbReference type="InterPro" id="IPR039421">
    <property type="entry name" value="Type_1_exporter"/>
</dbReference>
<dbReference type="GO" id="GO:0140359">
    <property type="term" value="F:ABC-type transporter activity"/>
    <property type="evidence" value="ECO:0007669"/>
    <property type="project" value="InterPro"/>
</dbReference>
<feature type="transmembrane region" description="Helical" evidence="11">
    <location>
        <begin position="557"/>
        <end position="578"/>
    </location>
</feature>
<dbReference type="InterPro" id="IPR027417">
    <property type="entry name" value="P-loop_NTPase"/>
</dbReference>
<feature type="transmembrane region" description="Helical" evidence="11">
    <location>
        <begin position="406"/>
        <end position="425"/>
    </location>
</feature>
<feature type="compositionally biased region" description="Basic residues" evidence="10">
    <location>
        <begin position="1471"/>
        <end position="1486"/>
    </location>
</feature>
<feature type="transmembrane region" description="Helical" evidence="11">
    <location>
        <begin position="281"/>
        <end position="306"/>
    </location>
</feature>
<dbReference type="PROSITE" id="PS00211">
    <property type="entry name" value="ABC_TRANSPORTER_1"/>
    <property type="match status" value="1"/>
</dbReference>
<feature type="compositionally biased region" description="Basic and acidic residues" evidence="10">
    <location>
        <begin position="1436"/>
        <end position="1454"/>
    </location>
</feature>
<feature type="transmembrane region" description="Helical" evidence="11">
    <location>
        <begin position="810"/>
        <end position="833"/>
    </location>
</feature>
<dbReference type="GO" id="GO:0016887">
    <property type="term" value="F:ATP hydrolysis activity"/>
    <property type="evidence" value="ECO:0007669"/>
    <property type="project" value="InterPro"/>
</dbReference>
<keyword evidence="6" id="KW-0067">ATP-binding</keyword>
<dbReference type="Pfam" id="PF07690">
    <property type="entry name" value="MFS_1"/>
    <property type="match status" value="1"/>
</dbReference>
<dbReference type="SUPFAM" id="SSF52540">
    <property type="entry name" value="P-loop containing nucleoside triphosphate hydrolases"/>
    <property type="match status" value="1"/>
</dbReference>
<evidence type="ECO:0000256" key="5">
    <source>
        <dbReference type="ARBA" id="ARBA00022792"/>
    </source>
</evidence>
<evidence type="ECO:0000256" key="8">
    <source>
        <dbReference type="ARBA" id="ARBA00023136"/>
    </source>
</evidence>
<dbReference type="Pfam" id="PF00005">
    <property type="entry name" value="ABC_tran"/>
    <property type="match status" value="1"/>
</dbReference>
<evidence type="ECO:0000256" key="11">
    <source>
        <dbReference type="SAM" id="Phobius"/>
    </source>
</evidence>
<organism evidence="15 16">
    <name type="scientific">Tricholomella constricta</name>
    <dbReference type="NCBI Taxonomy" id="117010"/>
    <lineage>
        <taxon>Eukaryota</taxon>
        <taxon>Fungi</taxon>
        <taxon>Dikarya</taxon>
        <taxon>Basidiomycota</taxon>
        <taxon>Agaricomycotina</taxon>
        <taxon>Agaricomycetes</taxon>
        <taxon>Agaricomycetidae</taxon>
        <taxon>Agaricales</taxon>
        <taxon>Tricholomatineae</taxon>
        <taxon>Lyophyllaceae</taxon>
        <taxon>Tricholomella</taxon>
    </lineage>
</organism>
<comment type="caution">
    <text evidence="15">The sequence shown here is derived from an EMBL/GenBank/DDBJ whole genome shotgun (WGS) entry which is preliminary data.</text>
</comment>
<dbReference type="CDD" id="cd18583">
    <property type="entry name" value="ABC_6TM_HMT1"/>
    <property type="match status" value="1"/>
</dbReference>
<dbReference type="InterPro" id="IPR011527">
    <property type="entry name" value="ABC1_TM_dom"/>
</dbReference>
<feature type="transmembrane region" description="Helical" evidence="11">
    <location>
        <begin position="369"/>
        <end position="394"/>
    </location>
</feature>
<evidence type="ECO:0000256" key="4">
    <source>
        <dbReference type="ARBA" id="ARBA00022741"/>
    </source>
</evidence>
<dbReference type="GO" id="GO:0005524">
    <property type="term" value="F:ATP binding"/>
    <property type="evidence" value="ECO:0007669"/>
    <property type="project" value="UniProtKB-KW"/>
</dbReference>
<evidence type="ECO:0000256" key="1">
    <source>
        <dbReference type="ARBA" id="ARBA00004141"/>
    </source>
</evidence>
<dbReference type="PANTHER" id="PTHR24221:SF648">
    <property type="entry name" value="ABC-TYPE TRANSPORTER ATR1"/>
    <property type="match status" value="1"/>
</dbReference>
<dbReference type="FunFam" id="1.20.1250.20:FF:000034">
    <property type="entry name" value="MFS general substrate transporter"/>
    <property type="match status" value="1"/>
</dbReference>
<feature type="compositionally biased region" description="Low complexity" evidence="10">
    <location>
        <begin position="1418"/>
        <end position="1433"/>
    </location>
</feature>
<feature type="transmembrane region" description="Helical" evidence="11">
    <location>
        <begin position="839"/>
        <end position="858"/>
    </location>
</feature>
<accession>A0A8H5M9M6</accession>
<comment type="similarity">
    <text evidence="9">Belongs to the ABC transporter superfamily. ABCB family. Heavy Metal importer (TC 3.A.1.210) subfamily.</text>
</comment>
<dbReference type="SMART" id="SM00382">
    <property type="entry name" value="AAA"/>
    <property type="match status" value="1"/>
</dbReference>
<dbReference type="Pfam" id="PF00664">
    <property type="entry name" value="ABC_membrane"/>
    <property type="match status" value="1"/>
</dbReference>
<dbReference type="InterPro" id="IPR003439">
    <property type="entry name" value="ABC_transporter-like_ATP-bd"/>
</dbReference>
<evidence type="ECO:0000256" key="3">
    <source>
        <dbReference type="ARBA" id="ARBA00022692"/>
    </source>
</evidence>
<keyword evidence="8 11" id="KW-0472">Membrane</keyword>
<evidence type="ECO:0000256" key="9">
    <source>
        <dbReference type="ARBA" id="ARBA00024363"/>
    </source>
</evidence>
<feature type="transmembrane region" description="Helical" evidence="11">
    <location>
        <begin position="345"/>
        <end position="363"/>
    </location>
</feature>
<dbReference type="PANTHER" id="PTHR24221">
    <property type="entry name" value="ATP-BINDING CASSETTE SUB-FAMILY B"/>
    <property type="match status" value="1"/>
</dbReference>
<feature type="transmembrane region" description="Helical" evidence="11">
    <location>
        <begin position="106"/>
        <end position="127"/>
    </location>
</feature>
<dbReference type="InterPro" id="IPR020846">
    <property type="entry name" value="MFS_dom"/>
</dbReference>
<dbReference type="OrthoDB" id="6500128at2759"/>
<name>A0A8H5M9M6_9AGAR</name>
<feature type="transmembrane region" description="Helical" evidence="11">
    <location>
        <begin position="41"/>
        <end position="62"/>
    </location>
</feature>
<reference evidence="15 16" key="1">
    <citation type="journal article" date="2020" name="ISME J.">
        <title>Uncovering the hidden diversity of litter-decomposition mechanisms in mushroom-forming fungi.</title>
        <authorList>
            <person name="Floudas D."/>
            <person name="Bentzer J."/>
            <person name="Ahren D."/>
            <person name="Johansson T."/>
            <person name="Persson P."/>
            <person name="Tunlid A."/>
        </authorList>
    </citation>
    <scope>NUCLEOTIDE SEQUENCE [LARGE SCALE GENOMIC DNA]</scope>
    <source>
        <strain evidence="15 16">CBS 661.87</strain>
    </source>
</reference>
<feature type="transmembrane region" description="Helical" evidence="11">
    <location>
        <begin position="208"/>
        <end position="230"/>
    </location>
</feature>
<comment type="subcellular location">
    <subcellularLocation>
        <location evidence="1">Membrane</location>
        <topology evidence="1">Multi-pass membrane protein</topology>
    </subcellularLocation>
</comment>
<feature type="transmembrane region" description="Helical" evidence="11">
    <location>
        <begin position="82"/>
        <end position="99"/>
    </location>
</feature>
<feature type="domain" description="Major facilitator superfamily (MFS) profile" evidence="12">
    <location>
        <begin position="49"/>
        <end position="463"/>
    </location>
</feature>
<evidence type="ECO:0000259" key="13">
    <source>
        <dbReference type="PROSITE" id="PS50893"/>
    </source>
</evidence>
<dbReference type="EMBL" id="JAACJP010000003">
    <property type="protein sequence ID" value="KAF5386003.1"/>
    <property type="molecule type" value="Genomic_DNA"/>
</dbReference>
<feature type="transmembrane region" description="Helical" evidence="11">
    <location>
        <begin position="437"/>
        <end position="460"/>
    </location>
</feature>
<evidence type="ECO:0000256" key="7">
    <source>
        <dbReference type="ARBA" id="ARBA00022989"/>
    </source>
</evidence>
<feature type="transmembrane region" description="Helical" evidence="11">
    <location>
        <begin position="318"/>
        <end position="338"/>
    </location>
</feature>
<dbReference type="Gene3D" id="1.20.1250.20">
    <property type="entry name" value="MFS general substrate transporter like domains"/>
    <property type="match status" value="2"/>
</dbReference>
<keyword evidence="2" id="KW-0813">Transport</keyword>
<keyword evidence="3 11" id="KW-0812">Transmembrane</keyword>
<keyword evidence="5" id="KW-0496">Mitochondrion</keyword>
<feature type="region of interest" description="Disordered" evidence="10">
    <location>
        <begin position="634"/>
        <end position="661"/>
    </location>
</feature>
<evidence type="ECO:0000313" key="16">
    <source>
        <dbReference type="Proteomes" id="UP000565441"/>
    </source>
</evidence>
<feature type="transmembrane region" description="Helical" evidence="11">
    <location>
        <begin position="691"/>
        <end position="713"/>
    </location>
</feature>
<dbReference type="PROSITE" id="PS50893">
    <property type="entry name" value="ABC_TRANSPORTER_2"/>
    <property type="match status" value="1"/>
</dbReference>
<keyword evidence="4" id="KW-0547">Nucleotide-binding</keyword>
<feature type="domain" description="ABC transporter" evidence="13">
    <location>
        <begin position="1014"/>
        <end position="1250"/>
    </location>
</feature>
<dbReference type="SUPFAM" id="SSF103473">
    <property type="entry name" value="MFS general substrate transporter"/>
    <property type="match status" value="1"/>
</dbReference>
<dbReference type="Gene3D" id="1.20.1560.10">
    <property type="entry name" value="ABC transporter type 1, transmembrane domain"/>
    <property type="match status" value="1"/>
</dbReference>
<evidence type="ECO:0000256" key="6">
    <source>
        <dbReference type="ARBA" id="ARBA00022840"/>
    </source>
</evidence>
<feature type="region of interest" description="Disordered" evidence="10">
    <location>
        <begin position="1326"/>
        <end position="1486"/>
    </location>
</feature>
<sequence>MEKEPSKHSRDSFEFEKKADVDHSSVASLGDRERAALDRRVWWKLDLCVLPVVTMFYFLSWLDRTNLGNARVAGLQKDLHMTNSQYSMALTVTFIPYIASEIPSNLILKIVGPNLLLPTLLTLWGVVTTVQGVVKTYSGLLACRFFLGLLEGGVLPGLVLYLSFFYPREKLQSRISAFFSSSSLAGAFSGLLATAIMNLDGTGGHPAWAWIFIVEGLFTVGFGVVSFFILPRSPERAMFLNQQEKEYVVATLRQGGAIGKDEKADSFSWTEVGKTFRLPQIWLLACVYFLNGTIVYSLGYFIPSIVLGLGYTPTRTQLMTVGPFGAAFVLTNVGSFIADRYRCRGLVTIFSSICCMVGFAMFLGSHSRAVLYGSLFLTVGGINCSSPALAAWVANNVSPHIRRATALAVLSGVTNAGGILSTWLLGSLSKSPRYTTATITLLVFSVVMGFFVGLTLWYLWNENMKKKVIHKDWPRQTGIEINTVVGLAAFAGLAALGSWKDIQGVQVWSLKRIRSTIIASLALDIALATLLGLHIQYLKKSIPHVPETPAKIPIYTILHFAFPVFRTLLLVPLLFALLSPRTVYTTVHSDEDIEAPIPTASSFLLPQDAAPQSTGLSGLPGDVSKYGTFRTTRSNLQRSAPTTRAATPAPSTAPDSKSDVKQEIALDPSWTEIWRRISRLTPYLWPSKDNYLQLLASLCIVILLLGRVINLAMPLALGQLVRLLEHPSEQSPWPYLFAYVGLRFLQGSGGLAAIRDSLWAPVMQYSDREMSQLSFDHLLNLSFAWHTRRKTGEILRVLDRGAAINHTFELILFNIIPTFIDIFVALIAFSILFEWTLGVVIFFVMFAYVAASVILTQWRTKIRRKMNERDVVTRGIHTDCLLNYETVKYFGGEEHEGERYRDALREYQTLEYKVIISLNLLNIVQNFIITFGLLVGSMLVAYRVTKGQSDSGSFVVFITYLAQLYGPLNQLGYIYRSVNQSLVDTEKLLALLNEPTEVNDRPGAPDLTVNNGEIEFDNVNFSYDGRTTALHGVSFKVPRGSSVALVGESGAGKSTILRLLYRFYDLGEGEGRILIDGQDIRDVTQKSLRQAIGVVPQDSVLFNASIGYNIGYGKFGSSVDEIEAAARSAQMHDRILSFPDGYETKVGERGVRLSGGEKQRVAIARTLLKNPPILLLDEATSALDTSTEKDIQKALQNLVRGRSSLSIAHRLSTIASADIILVLKDGQIVEQGSHKELVALDGIFASMWADQVSADDHISLDDRSTKKEASAYAIDGAASSVVEGGHETFTVAPESSAAVTPADAFIDSPTDIAPVSEGYLVDLSVGPGEPSQFGDEASASNQPIHAPTPVSHIAAPLTFPITDEPEPQPERMATPQGPAVTFPANLNTPSSRTGTPDPDSEPKRKRISSQNFQRLARRISLTTRRQSSSSSIIPGLKRESPRVSVDDNRGEGSLRNESPAGSIKVDGDKTKPKKKEKKEKNRKGTI</sequence>
<keyword evidence="16" id="KW-1185">Reference proteome</keyword>
<proteinExistence type="inferred from homology"/>